<organism evidence="2 3">
    <name type="scientific">Pseudolysinimonas yzui</name>
    <dbReference type="NCBI Taxonomy" id="2708254"/>
    <lineage>
        <taxon>Bacteria</taxon>
        <taxon>Bacillati</taxon>
        <taxon>Actinomycetota</taxon>
        <taxon>Actinomycetes</taxon>
        <taxon>Micrococcales</taxon>
        <taxon>Microbacteriaceae</taxon>
        <taxon>Pseudolysinimonas</taxon>
    </lineage>
</organism>
<reference evidence="2" key="2">
    <citation type="submission" date="2020-09" db="EMBL/GenBank/DDBJ databases">
        <authorList>
            <person name="Sun Q."/>
            <person name="Zhou Y."/>
        </authorList>
    </citation>
    <scope>NUCLEOTIDE SEQUENCE</scope>
    <source>
        <strain evidence="2">CGMCC 1.16548</strain>
    </source>
</reference>
<gene>
    <name evidence="2" type="ORF">GCM10011600_04460</name>
</gene>
<sequence length="168" mass="18536">MTGEERPRPVRPDPATLSRAERAVGSVVRFGARVPGLRRFLLWPVVARPGYWFATACAWLWGRILFGRFAKGGGIHYFSRLPKWAYGRGGTTIGAIYLTTDNTAADVLEHEAIHKAQWKKYGLAFIAVYVAAGSPPLTNRFEVEAGLEKGGYVRPRRPRPGRGASPEG</sequence>
<keyword evidence="1" id="KW-1133">Transmembrane helix</keyword>
<reference evidence="2" key="1">
    <citation type="journal article" date="2014" name="Int. J. Syst. Evol. Microbiol.">
        <title>Complete genome sequence of Corynebacterium casei LMG S-19264T (=DSM 44701T), isolated from a smear-ripened cheese.</title>
        <authorList>
            <consortium name="US DOE Joint Genome Institute (JGI-PGF)"/>
            <person name="Walter F."/>
            <person name="Albersmeier A."/>
            <person name="Kalinowski J."/>
            <person name="Ruckert C."/>
        </authorList>
    </citation>
    <scope>NUCLEOTIDE SEQUENCE</scope>
    <source>
        <strain evidence="2">CGMCC 1.16548</strain>
    </source>
</reference>
<keyword evidence="1" id="KW-0812">Transmembrane</keyword>
<dbReference type="Proteomes" id="UP000617531">
    <property type="component" value="Unassembled WGS sequence"/>
</dbReference>
<evidence type="ECO:0000313" key="3">
    <source>
        <dbReference type="Proteomes" id="UP000617531"/>
    </source>
</evidence>
<keyword evidence="1" id="KW-0472">Membrane</keyword>
<accession>A0A8J3GND2</accession>
<dbReference type="EMBL" id="BNAI01000001">
    <property type="protein sequence ID" value="GHF06929.1"/>
    <property type="molecule type" value="Genomic_DNA"/>
</dbReference>
<evidence type="ECO:0000256" key="1">
    <source>
        <dbReference type="SAM" id="Phobius"/>
    </source>
</evidence>
<evidence type="ECO:0008006" key="4">
    <source>
        <dbReference type="Google" id="ProtNLM"/>
    </source>
</evidence>
<protein>
    <recommendedName>
        <fullName evidence="4">Fe-S oxidoreductase</fullName>
    </recommendedName>
</protein>
<keyword evidence="3" id="KW-1185">Reference proteome</keyword>
<feature type="transmembrane region" description="Helical" evidence="1">
    <location>
        <begin position="40"/>
        <end position="61"/>
    </location>
</feature>
<dbReference type="AlphaFoldDB" id="A0A8J3GND2"/>
<comment type="caution">
    <text evidence="2">The sequence shown here is derived from an EMBL/GenBank/DDBJ whole genome shotgun (WGS) entry which is preliminary data.</text>
</comment>
<name>A0A8J3GND2_9MICO</name>
<evidence type="ECO:0000313" key="2">
    <source>
        <dbReference type="EMBL" id="GHF06929.1"/>
    </source>
</evidence>
<proteinExistence type="predicted"/>